<feature type="region of interest" description="Disordered" evidence="1">
    <location>
        <begin position="22"/>
        <end position="74"/>
    </location>
</feature>
<dbReference type="Proteomes" id="UP001283361">
    <property type="component" value="Unassembled WGS sequence"/>
</dbReference>
<comment type="caution">
    <text evidence="2">The sequence shown here is derived from an EMBL/GenBank/DDBJ whole genome shotgun (WGS) entry which is preliminary data.</text>
</comment>
<organism evidence="2 3">
    <name type="scientific">Elysia crispata</name>
    <name type="common">lettuce slug</name>
    <dbReference type="NCBI Taxonomy" id="231223"/>
    <lineage>
        <taxon>Eukaryota</taxon>
        <taxon>Metazoa</taxon>
        <taxon>Spiralia</taxon>
        <taxon>Lophotrochozoa</taxon>
        <taxon>Mollusca</taxon>
        <taxon>Gastropoda</taxon>
        <taxon>Heterobranchia</taxon>
        <taxon>Euthyneura</taxon>
        <taxon>Panpulmonata</taxon>
        <taxon>Sacoglossa</taxon>
        <taxon>Placobranchoidea</taxon>
        <taxon>Plakobranchidae</taxon>
        <taxon>Elysia</taxon>
    </lineage>
</organism>
<dbReference type="EMBL" id="JAWDGP010004826">
    <property type="protein sequence ID" value="KAK3761817.1"/>
    <property type="molecule type" value="Genomic_DNA"/>
</dbReference>
<feature type="compositionally biased region" description="Polar residues" evidence="1">
    <location>
        <begin position="50"/>
        <end position="67"/>
    </location>
</feature>
<protein>
    <submittedName>
        <fullName evidence="2">Uncharacterized protein</fullName>
    </submittedName>
</protein>
<reference evidence="2" key="1">
    <citation type="journal article" date="2023" name="G3 (Bethesda)">
        <title>A reference genome for the long-term kleptoplast-retaining sea slug Elysia crispata morphotype clarki.</title>
        <authorList>
            <person name="Eastman K.E."/>
            <person name="Pendleton A.L."/>
            <person name="Shaikh M.A."/>
            <person name="Suttiyut T."/>
            <person name="Ogas R."/>
            <person name="Tomko P."/>
            <person name="Gavelis G."/>
            <person name="Widhalm J.R."/>
            <person name="Wisecaver J.H."/>
        </authorList>
    </citation>
    <scope>NUCLEOTIDE SEQUENCE</scope>
    <source>
        <strain evidence="2">ECLA1</strain>
    </source>
</reference>
<name>A0AAE0Z4R8_9GAST</name>
<keyword evidence="3" id="KW-1185">Reference proteome</keyword>
<proteinExistence type="predicted"/>
<gene>
    <name evidence="2" type="ORF">RRG08_032879</name>
</gene>
<sequence>MRLVFFHCEFYFPGYVKGECGSASHPRRNENQYLQDDNESKIGLERQATVIPTHSGQTPSYSDTHTQWPDAKLQ</sequence>
<dbReference type="AlphaFoldDB" id="A0AAE0Z4R8"/>
<evidence type="ECO:0000313" key="3">
    <source>
        <dbReference type="Proteomes" id="UP001283361"/>
    </source>
</evidence>
<evidence type="ECO:0000313" key="2">
    <source>
        <dbReference type="EMBL" id="KAK3761817.1"/>
    </source>
</evidence>
<accession>A0AAE0Z4R8</accession>
<evidence type="ECO:0000256" key="1">
    <source>
        <dbReference type="SAM" id="MobiDB-lite"/>
    </source>
</evidence>